<dbReference type="Pfam" id="PF01712">
    <property type="entry name" value="dNK"/>
    <property type="match status" value="1"/>
</dbReference>
<feature type="active site" description="Proton acceptor" evidence="2">
    <location>
        <position position="81"/>
    </location>
</feature>
<gene>
    <name evidence="5" type="ORF">LOTGIDRAFT_109002</name>
</gene>
<proteinExistence type="inferred from homology"/>
<feature type="binding site" evidence="3">
    <location>
        <begin position="140"/>
        <end position="144"/>
    </location>
    <ligand>
        <name>ATP</name>
        <dbReference type="ChEBI" id="CHEBI:30616"/>
    </ligand>
</feature>
<dbReference type="OMA" id="MLDMHRR"/>
<name>V4B3F8_LOTGI</name>
<evidence type="ECO:0000313" key="5">
    <source>
        <dbReference type="EMBL" id="ESO82884.1"/>
    </source>
</evidence>
<dbReference type="FunFam" id="3.40.50.300:FF:001571">
    <property type="entry name" value="Deoxynucleoside kinase"/>
    <property type="match status" value="1"/>
</dbReference>
<evidence type="ECO:0000256" key="2">
    <source>
        <dbReference type="PIRSR" id="PIRSR000705-1"/>
    </source>
</evidence>
<dbReference type="PIRSF" id="PIRSF000705">
    <property type="entry name" value="DNK"/>
    <property type="match status" value="1"/>
</dbReference>
<dbReference type="PANTHER" id="PTHR10513:SF24">
    <property type="entry name" value="THYMIDINE KINASE 2, MITOCHONDRIAL"/>
    <property type="match status" value="1"/>
</dbReference>
<feature type="non-terminal residue" evidence="5">
    <location>
        <position position="1"/>
    </location>
</feature>
<dbReference type="SUPFAM" id="SSF52540">
    <property type="entry name" value="P-loop containing nucleoside triphosphate hydrolases"/>
    <property type="match status" value="1"/>
</dbReference>
<dbReference type="RefSeq" id="XP_009066674.1">
    <property type="nucleotide sequence ID" value="XM_009068426.1"/>
</dbReference>
<organism evidence="5 6">
    <name type="scientific">Lottia gigantea</name>
    <name type="common">Giant owl limpet</name>
    <dbReference type="NCBI Taxonomy" id="225164"/>
    <lineage>
        <taxon>Eukaryota</taxon>
        <taxon>Metazoa</taxon>
        <taxon>Spiralia</taxon>
        <taxon>Lophotrochozoa</taxon>
        <taxon>Mollusca</taxon>
        <taxon>Gastropoda</taxon>
        <taxon>Patellogastropoda</taxon>
        <taxon>Lottioidea</taxon>
        <taxon>Lottiidae</taxon>
        <taxon>Lottia</taxon>
    </lineage>
</organism>
<dbReference type="Gene3D" id="3.40.50.300">
    <property type="entry name" value="P-loop containing nucleotide triphosphate hydrolases"/>
    <property type="match status" value="1"/>
</dbReference>
<dbReference type="CDD" id="cd01673">
    <property type="entry name" value="dNK"/>
    <property type="match status" value="1"/>
</dbReference>
<sequence length="208" mass="24915">ICVEGNIGSGKTTLLEYFSKLPNIEVTKEPVDKWRNIKGLNALELMYEDPSRWGLTFQTYVQLTMLEIHTQPQEKRIKMMERSIYSAKYCFVENLYKGGKMPEIEYIVLTEWFDFLVRTRDLNVDIIVYLQTKPETVYERIKERCRSEESSIPLEYLQMLHNLHEEWLINKLFPCPQVVVSYYIIFIYNNSQLEFLDNKTLWILVKFE</sequence>
<comment type="similarity">
    <text evidence="1">Belongs to the DCK/DGK family.</text>
</comment>
<feature type="domain" description="Deoxynucleoside kinase" evidence="4">
    <location>
        <begin position="1"/>
        <end position="182"/>
    </location>
</feature>
<reference evidence="5 6" key="1">
    <citation type="journal article" date="2013" name="Nature">
        <title>Insights into bilaterian evolution from three spiralian genomes.</title>
        <authorList>
            <person name="Simakov O."/>
            <person name="Marletaz F."/>
            <person name="Cho S.J."/>
            <person name="Edsinger-Gonzales E."/>
            <person name="Havlak P."/>
            <person name="Hellsten U."/>
            <person name="Kuo D.H."/>
            <person name="Larsson T."/>
            <person name="Lv J."/>
            <person name="Arendt D."/>
            <person name="Savage R."/>
            <person name="Osoegawa K."/>
            <person name="de Jong P."/>
            <person name="Grimwood J."/>
            <person name="Chapman J.A."/>
            <person name="Shapiro H."/>
            <person name="Aerts A."/>
            <person name="Otillar R.P."/>
            <person name="Terry A.Y."/>
            <person name="Boore J.L."/>
            <person name="Grigoriev I.V."/>
            <person name="Lindberg D.R."/>
            <person name="Seaver E.C."/>
            <person name="Weisblat D.A."/>
            <person name="Putnam N.H."/>
            <person name="Rokhsar D.S."/>
        </authorList>
    </citation>
    <scope>NUCLEOTIDE SEQUENCE [LARGE SCALE GENOMIC DNA]</scope>
</reference>
<dbReference type="HOGENOM" id="CLU_030466_1_0_1"/>
<dbReference type="CTD" id="20230416"/>
<dbReference type="InterPro" id="IPR027417">
    <property type="entry name" value="P-loop_NTPase"/>
</dbReference>
<keyword evidence="6" id="KW-1185">Reference proteome</keyword>
<dbReference type="PANTHER" id="PTHR10513">
    <property type="entry name" value="DEOXYNUCLEOSIDE KINASE"/>
    <property type="match status" value="1"/>
</dbReference>
<evidence type="ECO:0000256" key="3">
    <source>
        <dbReference type="PIRSR" id="PIRSR000705-3"/>
    </source>
</evidence>
<dbReference type="InterPro" id="IPR002624">
    <property type="entry name" value="DCK/DGK"/>
</dbReference>
<keyword evidence="3" id="KW-0067">ATP-binding</keyword>
<dbReference type="AlphaFoldDB" id="V4B3F8"/>
<keyword evidence="3" id="KW-0547">Nucleotide-binding</keyword>
<dbReference type="Proteomes" id="UP000030746">
    <property type="component" value="Unassembled WGS sequence"/>
</dbReference>
<dbReference type="GO" id="GO:0005524">
    <property type="term" value="F:ATP binding"/>
    <property type="evidence" value="ECO:0007669"/>
    <property type="project" value="UniProtKB-KW"/>
</dbReference>
<dbReference type="GO" id="GO:0019136">
    <property type="term" value="F:deoxynucleoside kinase activity"/>
    <property type="evidence" value="ECO:0007669"/>
    <property type="project" value="InterPro"/>
</dbReference>
<dbReference type="GO" id="GO:0005739">
    <property type="term" value="C:mitochondrion"/>
    <property type="evidence" value="ECO:0007669"/>
    <property type="project" value="TreeGrafter"/>
</dbReference>
<evidence type="ECO:0000256" key="1">
    <source>
        <dbReference type="ARBA" id="ARBA00007420"/>
    </source>
</evidence>
<evidence type="ECO:0000313" key="6">
    <source>
        <dbReference type="Proteomes" id="UP000030746"/>
    </source>
</evidence>
<evidence type="ECO:0000259" key="4">
    <source>
        <dbReference type="Pfam" id="PF01712"/>
    </source>
</evidence>
<dbReference type="EMBL" id="KB203854">
    <property type="protein sequence ID" value="ESO82884.1"/>
    <property type="molecule type" value="Genomic_DNA"/>
</dbReference>
<dbReference type="KEGG" id="lgi:LOTGIDRAFT_109002"/>
<feature type="binding site" evidence="3">
    <location>
        <begin position="5"/>
        <end position="13"/>
    </location>
    <ligand>
        <name>ATP</name>
        <dbReference type="ChEBI" id="CHEBI:30616"/>
    </ligand>
</feature>
<dbReference type="GeneID" id="20230416"/>
<protein>
    <recommendedName>
        <fullName evidence="4">Deoxynucleoside kinase domain-containing protein</fullName>
    </recommendedName>
</protein>
<dbReference type="InterPro" id="IPR050566">
    <property type="entry name" value="Deoxyribonucleoside_kinase"/>
</dbReference>
<dbReference type="STRING" id="225164.V4B3F8"/>
<dbReference type="OrthoDB" id="567086at2759"/>
<accession>V4B3F8</accession>
<dbReference type="InterPro" id="IPR031314">
    <property type="entry name" value="DNK_dom"/>
</dbReference>